<feature type="domain" description="Integrase catalytic" evidence="2">
    <location>
        <begin position="1671"/>
        <end position="1803"/>
    </location>
</feature>
<comment type="caution">
    <text evidence="3">The sequence shown here is derived from an EMBL/GenBank/DDBJ whole genome shotgun (WGS) entry which is preliminary data.</text>
</comment>
<name>A0AAD9UVM2_ACRCE</name>
<feature type="compositionally biased region" description="Basic and acidic residues" evidence="1">
    <location>
        <begin position="132"/>
        <end position="141"/>
    </location>
</feature>
<sequence>MSVEDGSERSNVALEDDRARLEVISQLRGSISAYKGHLTRRYNEIISLFADAAPVSEIMMKKNSLDDLFSRYVTVVERLLQTVEDLDDKERVAFGYQCELDVRCLFQEEFSGRIRSIQGDPFPRSELSSARTPHEKPREFPRGIGSNPPIIRTSRSGSGSDSGHSKGSQAKLAVAQLKIENLREQQRLKEKRHELDKESLRVELQMELLNARADAEQAKIELSMAKELSEGLSNRSISSLNVPKQTLHETVGKYLESYDEVPRLTPTPLQQPERTPYDQGFPRHSADSINVPEVQRFLQSQQEAIKQRDETVRLVATGLERLEMPKRELMSFDGDPKGYPRFIKGFEVNVERRVKDYDERLNFLIQYCRGAAKEAIENCIMLPPEQGYREAKDILRKNFGQKHIVVCAFIDKVIRGPQIRASEPDKLSQLARDMRNCILNSEHMHYQAGINSMDTLKRVVMRLPSHLQAKWAEESSGLIESGIEPEFSHLTKFVERRAVVANTAFGKLVGTKPDGEKDSKPVRRKIAHDQAVKLPMVIGDKNFLANPDRLKVQGRNCPEFPRPSVCLFCDGSHTLEKCFRFRDRSYKERKEFVLNKRLCMNCLKENHVAKRCRLARACMLSGCARRHHSLLHPAPTLGEESRVANCEAQRVPVKQDPCSASGAGEGQCTAIGSSRSRVGFRVVPVRVRGCDGGPEVETCTFSDNGSDTTLYLKGLVHRLGLNGTPKHFTLSSVNSESSPRVGYEVGLDVMALNGDDSVRLDKVWTMDHLPVLNRNIPCEEDVKRWPHLRGIEFPKLDGKAIEILIGNDVPEAHWVFEQRRGRRKQPYAVRTPLGWTLIGPLGQTSSSVAQVNFVCGGQEMLSNQFKRLYDAEFSESLSCTKQALSVEDHRALAILESSARKVDGHYQLALPWRFQTPCLPNNRSVAARRLQALERRFLADPALFEKYKDAITQYIANGHARKVLTPKDPPPGKLWYLLHHPVFHPQKPNKVRVVFDCAARFRETSLNDQLLQGPDLTNNLTGVLLRFRQEPVALVADVEQMFHQVRVRPEDCDALRFLWWEDSDFTKGVVDHQMLVHLFGASSSPCCASFALKKTANDNKTSFDVLTIDTVNRNFYVDDCLKSVSTVPEAHRLVSQLSNLLAQGGFHLTKWISNCREVLKSIPPSERAPSIRDLDLKDLPLDRALGTQRDVERDTLSFKVAKREVPNTRRGMLSLISGLYDPLGFAAPFILPAKMLLQELCRQDYGWEEQIPDEKLLRWRTWVGNLSNLEQVNLPCCFKPKGFGDLTDVQLHHFSDASEVGYGAASYLRLKDDAGHIHCSLVFAKSRVAPLKTITIPRMELTAASVSAKLHKFFEEQLDLAIHRSSNPADLASRGLLSIDSEKLRLWLEGPDFLKEEECKLPSLQIEIPSLCDDDLELKRRKSQIHIVVQEDVLQSLLSRYSSLYKLQTSVAWLLRFKDHLRTRINKLPTKKYAKGCLTVKEIASATKEIVKVIQREAFPNPFPSKEFPIDEITREPRRSSSDRKFLRGRLNCIGYASPLRKLSPFLHDGVICVGGRLNDACIPFSAEHPMILPSKHPMTDLIIKDYHEKEGHVGAGHVLASLRQRFWILRGNATVRRVLGKCLKCRLWNSNPCDQIMAQLPWPRVSPYSPPFSSVGVDFFGPILVAHDLTSDSFIQAFTRFVSRRGVPIEVFSDNGTNFRGAETEIKVALSKWNSDRISTCLRRRGVQWYFNPPLASHAGGVLERMIRSIRKILRFLLGNQLVDDQTLLTFIAEVEKILNDCPLVPPSSDPRDPEPLSPSKLLLLGPNMCCHPDKMHGVNDQYGGKRWRQAQYLADIFWKRWIREYLPTLQVGQKWL</sequence>
<dbReference type="PROSITE" id="PS50994">
    <property type="entry name" value="INTEGRASE"/>
    <property type="match status" value="1"/>
</dbReference>
<dbReference type="Pfam" id="PF17921">
    <property type="entry name" value="Integrase_H2C2"/>
    <property type="match status" value="1"/>
</dbReference>
<dbReference type="InterPro" id="IPR043502">
    <property type="entry name" value="DNA/RNA_pol_sf"/>
</dbReference>
<dbReference type="EMBL" id="JARQWQ010000095">
    <property type="protein sequence ID" value="KAK2551629.1"/>
    <property type="molecule type" value="Genomic_DNA"/>
</dbReference>
<dbReference type="SUPFAM" id="SSF53098">
    <property type="entry name" value="Ribonuclease H-like"/>
    <property type="match status" value="1"/>
</dbReference>
<proteinExistence type="predicted"/>
<dbReference type="Pfam" id="PF05380">
    <property type="entry name" value="Peptidase_A17"/>
    <property type="match status" value="1"/>
</dbReference>
<dbReference type="Gene3D" id="3.30.420.10">
    <property type="entry name" value="Ribonuclease H-like superfamily/Ribonuclease H"/>
    <property type="match status" value="1"/>
</dbReference>
<reference evidence="3" key="1">
    <citation type="journal article" date="2023" name="G3 (Bethesda)">
        <title>Whole genome assembly and annotation of the endangered Caribbean coral Acropora cervicornis.</title>
        <authorList>
            <person name="Selwyn J.D."/>
            <person name="Vollmer S.V."/>
        </authorList>
    </citation>
    <scope>NUCLEOTIDE SEQUENCE</scope>
    <source>
        <strain evidence="3">K2</strain>
    </source>
</reference>
<dbReference type="InterPro" id="IPR001584">
    <property type="entry name" value="Integrase_cat-core"/>
</dbReference>
<dbReference type="Pfam" id="PF18701">
    <property type="entry name" value="DUF5641"/>
    <property type="match status" value="1"/>
</dbReference>
<dbReference type="InterPro" id="IPR012337">
    <property type="entry name" value="RNaseH-like_sf"/>
</dbReference>
<gene>
    <name evidence="3" type="ORF">P5673_027396</name>
</gene>
<dbReference type="InterPro" id="IPR036397">
    <property type="entry name" value="RNaseH_sf"/>
</dbReference>
<dbReference type="CDD" id="cd01644">
    <property type="entry name" value="RT_pepA17"/>
    <property type="match status" value="1"/>
</dbReference>
<dbReference type="InterPro" id="IPR040676">
    <property type="entry name" value="DUF5641"/>
</dbReference>
<feature type="compositionally biased region" description="Low complexity" evidence="1">
    <location>
        <begin position="154"/>
        <end position="168"/>
    </location>
</feature>
<dbReference type="Proteomes" id="UP001249851">
    <property type="component" value="Unassembled WGS sequence"/>
</dbReference>
<dbReference type="SUPFAM" id="SSF56672">
    <property type="entry name" value="DNA/RNA polymerases"/>
    <property type="match status" value="1"/>
</dbReference>
<dbReference type="Gene3D" id="1.10.340.70">
    <property type="match status" value="1"/>
</dbReference>
<dbReference type="GO" id="GO:0003676">
    <property type="term" value="F:nucleic acid binding"/>
    <property type="evidence" value="ECO:0007669"/>
    <property type="project" value="InterPro"/>
</dbReference>
<keyword evidence="4" id="KW-1185">Reference proteome</keyword>
<dbReference type="PANTHER" id="PTHR47331">
    <property type="entry name" value="PHD-TYPE DOMAIN-CONTAINING PROTEIN"/>
    <property type="match status" value="1"/>
</dbReference>
<evidence type="ECO:0000313" key="4">
    <source>
        <dbReference type="Proteomes" id="UP001249851"/>
    </source>
</evidence>
<dbReference type="GO" id="GO:0015074">
    <property type="term" value="P:DNA integration"/>
    <property type="evidence" value="ECO:0007669"/>
    <property type="project" value="InterPro"/>
</dbReference>
<organism evidence="3 4">
    <name type="scientific">Acropora cervicornis</name>
    <name type="common">Staghorn coral</name>
    <dbReference type="NCBI Taxonomy" id="6130"/>
    <lineage>
        <taxon>Eukaryota</taxon>
        <taxon>Metazoa</taxon>
        <taxon>Cnidaria</taxon>
        <taxon>Anthozoa</taxon>
        <taxon>Hexacorallia</taxon>
        <taxon>Scleractinia</taxon>
        <taxon>Astrocoeniina</taxon>
        <taxon>Acroporidae</taxon>
        <taxon>Acropora</taxon>
    </lineage>
</organism>
<feature type="region of interest" description="Disordered" evidence="1">
    <location>
        <begin position="121"/>
        <end position="170"/>
    </location>
</feature>
<evidence type="ECO:0000313" key="3">
    <source>
        <dbReference type="EMBL" id="KAK2551629.1"/>
    </source>
</evidence>
<dbReference type="InterPro" id="IPR041588">
    <property type="entry name" value="Integrase_H2C2"/>
</dbReference>
<dbReference type="PANTHER" id="PTHR47331:SF1">
    <property type="entry name" value="GAG-LIKE PROTEIN"/>
    <property type="match status" value="1"/>
</dbReference>
<reference evidence="3" key="2">
    <citation type="journal article" date="2023" name="Science">
        <title>Genomic signatures of disease resistance in endangered staghorn corals.</title>
        <authorList>
            <person name="Vollmer S.V."/>
            <person name="Selwyn J.D."/>
            <person name="Despard B.A."/>
            <person name="Roesel C.L."/>
        </authorList>
    </citation>
    <scope>NUCLEOTIDE SEQUENCE</scope>
    <source>
        <strain evidence="3">K2</strain>
    </source>
</reference>
<accession>A0AAD9UVM2</accession>
<evidence type="ECO:0000259" key="2">
    <source>
        <dbReference type="PROSITE" id="PS50994"/>
    </source>
</evidence>
<evidence type="ECO:0000256" key="1">
    <source>
        <dbReference type="SAM" id="MobiDB-lite"/>
    </source>
</evidence>
<protein>
    <recommendedName>
        <fullName evidence="2">Integrase catalytic domain-containing protein</fullName>
    </recommendedName>
</protein>
<dbReference type="InterPro" id="IPR008042">
    <property type="entry name" value="Retrotrans_Pao"/>
</dbReference>